<dbReference type="AlphaFoldDB" id="A0A699RYR8"/>
<proteinExistence type="predicted"/>
<feature type="domain" description="Retroviral polymerase SH3-like" evidence="2">
    <location>
        <begin position="2"/>
        <end position="52"/>
    </location>
</feature>
<name>A0A699RYR8_TANCI</name>
<dbReference type="EMBL" id="BKCJ011121436">
    <property type="protein sequence ID" value="GFC89541.1"/>
    <property type="molecule type" value="Genomic_DNA"/>
</dbReference>
<sequence length="155" mass="17745">MERSKIDQCAEKCVFMGYEINQHGYRCYSPSKRHIFTTMNCDFLETEYLYNTQHTGQGKKEYNDALSWLKWMSSSEETSRTSLPQSTDPGNSTTNDDLSILMSKVRNPQTQTQECVNSHNDSPTVYHTVSPTLSDANIDCETYENNKSPESSNNE</sequence>
<dbReference type="Pfam" id="PF25597">
    <property type="entry name" value="SH3_retrovirus"/>
    <property type="match status" value="1"/>
</dbReference>
<evidence type="ECO:0000256" key="1">
    <source>
        <dbReference type="SAM" id="MobiDB-lite"/>
    </source>
</evidence>
<comment type="caution">
    <text evidence="3">The sequence shown here is derived from an EMBL/GenBank/DDBJ whole genome shotgun (WGS) entry which is preliminary data.</text>
</comment>
<reference evidence="3" key="1">
    <citation type="journal article" date="2019" name="Sci. Rep.">
        <title>Draft genome of Tanacetum cinerariifolium, the natural source of mosquito coil.</title>
        <authorList>
            <person name="Yamashiro T."/>
            <person name="Shiraishi A."/>
            <person name="Satake H."/>
            <person name="Nakayama K."/>
        </authorList>
    </citation>
    <scope>NUCLEOTIDE SEQUENCE</scope>
</reference>
<feature type="compositionally biased region" description="Polar residues" evidence="1">
    <location>
        <begin position="77"/>
        <end position="97"/>
    </location>
</feature>
<organism evidence="3">
    <name type="scientific">Tanacetum cinerariifolium</name>
    <name type="common">Dalmatian daisy</name>
    <name type="synonym">Chrysanthemum cinerariifolium</name>
    <dbReference type="NCBI Taxonomy" id="118510"/>
    <lineage>
        <taxon>Eukaryota</taxon>
        <taxon>Viridiplantae</taxon>
        <taxon>Streptophyta</taxon>
        <taxon>Embryophyta</taxon>
        <taxon>Tracheophyta</taxon>
        <taxon>Spermatophyta</taxon>
        <taxon>Magnoliopsida</taxon>
        <taxon>eudicotyledons</taxon>
        <taxon>Gunneridae</taxon>
        <taxon>Pentapetalae</taxon>
        <taxon>asterids</taxon>
        <taxon>campanulids</taxon>
        <taxon>Asterales</taxon>
        <taxon>Asteraceae</taxon>
        <taxon>Asteroideae</taxon>
        <taxon>Anthemideae</taxon>
        <taxon>Anthemidinae</taxon>
        <taxon>Tanacetum</taxon>
    </lineage>
</organism>
<feature type="compositionally biased region" description="Low complexity" evidence="1">
    <location>
        <begin position="145"/>
        <end position="155"/>
    </location>
</feature>
<feature type="non-terminal residue" evidence="3">
    <location>
        <position position="155"/>
    </location>
</feature>
<feature type="compositionally biased region" description="Polar residues" evidence="1">
    <location>
        <begin position="106"/>
        <end position="135"/>
    </location>
</feature>
<dbReference type="InterPro" id="IPR057670">
    <property type="entry name" value="SH3_retrovirus"/>
</dbReference>
<evidence type="ECO:0000259" key="2">
    <source>
        <dbReference type="Pfam" id="PF25597"/>
    </source>
</evidence>
<feature type="region of interest" description="Disordered" evidence="1">
    <location>
        <begin position="77"/>
        <end position="155"/>
    </location>
</feature>
<accession>A0A699RYR8</accession>
<protein>
    <submittedName>
        <fullName evidence="3">Putative ribonuclease H-like domain-containing protein</fullName>
    </submittedName>
</protein>
<evidence type="ECO:0000313" key="3">
    <source>
        <dbReference type="EMBL" id="GFC89541.1"/>
    </source>
</evidence>
<gene>
    <name evidence="3" type="ORF">Tci_861511</name>
</gene>